<dbReference type="SUPFAM" id="SSF109604">
    <property type="entry name" value="HD-domain/PDEase-like"/>
    <property type="match status" value="1"/>
</dbReference>
<dbReference type="PANTHER" id="PTHR45228:SF4">
    <property type="entry name" value="LIPOPROTEIN"/>
    <property type="match status" value="1"/>
</dbReference>
<keyword evidence="5" id="KW-1185">Reference proteome</keyword>
<dbReference type="InterPro" id="IPR052020">
    <property type="entry name" value="Cyclic_di-GMP/3'3'-cGAMP_PDE"/>
</dbReference>
<dbReference type="EMBL" id="JAUOZS010000001">
    <property type="protein sequence ID" value="MDT8901989.1"/>
    <property type="molecule type" value="Genomic_DNA"/>
</dbReference>
<dbReference type="SMART" id="SM00471">
    <property type="entry name" value="HDc"/>
    <property type="match status" value="1"/>
</dbReference>
<accession>A0ABU3NYX9</accession>
<protein>
    <submittedName>
        <fullName evidence="4">HD domain-containing protein</fullName>
    </submittedName>
</protein>
<keyword evidence="1" id="KW-0812">Transmembrane</keyword>
<dbReference type="CDD" id="cd00077">
    <property type="entry name" value="HDc"/>
    <property type="match status" value="1"/>
</dbReference>
<sequence>MYNRTWKKPLTIGVIMIIAVWVNDLFVALVRWEGCGAGGYAIHLAAFAGIVACIIFLQQRLAAATHRLELFRRAFRGVPCALLVAREGVIEELYGSDELLEVAGLTVGSQHRPAREAVKVEELSLRDGAARVVERRVVSLTDYGAGHAAEFLYEITGCVRRAWTREGQYVRMLKILVNMFEMKDPYSNGHSDAVSNLAHDLARAMGLTARAVATVTRAALLHDIGKIVIPAEILTKDGPLTPEERRPVQAHAAVGADILASFEIFREEADVVRHHHERYDGAGYPGGLRGEAIPLGARILAVADAFDAMTSGRSARGRRDAAAALAVIEAEKGGQFDPAVAEAFVELVRAGRAGKGQGKEMR</sequence>
<dbReference type="PROSITE" id="PS51832">
    <property type="entry name" value="HD_GYP"/>
    <property type="match status" value="1"/>
</dbReference>
<feature type="domain" description="HD" evidence="2">
    <location>
        <begin position="187"/>
        <end position="309"/>
    </location>
</feature>
<evidence type="ECO:0000256" key="1">
    <source>
        <dbReference type="SAM" id="Phobius"/>
    </source>
</evidence>
<keyword evidence="1" id="KW-0472">Membrane</keyword>
<feature type="domain" description="HD-GYP" evidence="3">
    <location>
        <begin position="165"/>
        <end position="360"/>
    </location>
</feature>
<keyword evidence="1" id="KW-1133">Transmembrane helix</keyword>
<dbReference type="Gene3D" id="1.10.3210.10">
    <property type="entry name" value="Hypothetical protein af1432"/>
    <property type="match status" value="1"/>
</dbReference>
<reference evidence="4 5" key="1">
    <citation type="submission" date="2023-07" db="EMBL/GenBank/DDBJ databases">
        <title>The novel representative of Negativicutes class, Anaeroselena agilis gen. nov. sp. nov.</title>
        <authorList>
            <person name="Prokofeva M.I."/>
            <person name="Elcheninov A.G."/>
            <person name="Klyukina A."/>
            <person name="Kublanov I.V."/>
            <person name="Frolov E.N."/>
            <person name="Podosokorskaya O.A."/>
        </authorList>
    </citation>
    <scope>NUCLEOTIDE SEQUENCE [LARGE SCALE GENOMIC DNA]</scope>
    <source>
        <strain evidence="4 5">4137-cl</strain>
    </source>
</reference>
<dbReference type="Pfam" id="PF13487">
    <property type="entry name" value="HD_5"/>
    <property type="match status" value="1"/>
</dbReference>
<evidence type="ECO:0000259" key="3">
    <source>
        <dbReference type="PROSITE" id="PS51832"/>
    </source>
</evidence>
<feature type="transmembrane region" description="Helical" evidence="1">
    <location>
        <begin position="12"/>
        <end position="32"/>
    </location>
</feature>
<dbReference type="InterPro" id="IPR003607">
    <property type="entry name" value="HD/PDEase_dom"/>
</dbReference>
<dbReference type="Proteomes" id="UP001254848">
    <property type="component" value="Unassembled WGS sequence"/>
</dbReference>
<dbReference type="RefSeq" id="WP_413780482.1">
    <property type="nucleotide sequence ID" value="NZ_JAUOZS010000001.1"/>
</dbReference>
<evidence type="ECO:0000313" key="5">
    <source>
        <dbReference type="Proteomes" id="UP001254848"/>
    </source>
</evidence>
<gene>
    <name evidence="4" type="ORF">Q4T40_12105</name>
</gene>
<dbReference type="NCBIfam" id="TIGR00277">
    <property type="entry name" value="HDIG"/>
    <property type="match status" value="1"/>
</dbReference>
<feature type="transmembrane region" description="Helical" evidence="1">
    <location>
        <begin position="38"/>
        <end position="57"/>
    </location>
</feature>
<comment type="caution">
    <text evidence="4">The sequence shown here is derived from an EMBL/GenBank/DDBJ whole genome shotgun (WGS) entry which is preliminary data.</text>
</comment>
<evidence type="ECO:0000313" key="4">
    <source>
        <dbReference type="EMBL" id="MDT8901989.1"/>
    </source>
</evidence>
<dbReference type="InterPro" id="IPR006674">
    <property type="entry name" value="HD_domain"/>
</dbReference>
<dbReference type="PROSITE" id="PS51831">
    <property type="entry name" value="HD"/>
    <property type="match status" value="1"/>
</dbReference>
<proteinExistence type="predicted"/>
<organism evidence="4 5">
    <name type="scientific">Anaeroselena agilis</name>
    <dbReference type="NCBI Taxonomy" id="3063788"/>
    <lineage>
        <taxon>Bacteria</taxon>
        <taxon>Bacillati</taxon>
        <taxon>Bacillota</taxon>
        <taxon>Negativicutes</taxon>
        <taxon>Acetonemataceae</taxon>
        <taxon>Anaeroselena</taxon>
    </lineage>
</organism>
<dbReference type="PANTHER" id="PTHR45228">
    <property type="entry name" value="CYCLIC DI-GMP PHOSPHODIESTERASE TM_0186-RELATED"/>
    <property type="match status" value="1"/>
</dbReference>
<evidence type="ECO:0000259" key="2">
    <source>
        <dbReference type="PROSITE" id="PS51831"/>
    </source>
</evidence>
<dbReference type="InterPro" id="IPR037522">
    <property type="entry name" value="HD_GYP_dom"/>
</dbReference>
<name>A0ABU3NYX9_9FIRM</name>
<dbReference type="InterPro" id="IPR006675">
    <property type="entry name" value="HDIG_dom"/>
</dbReference>